<evidence type="ECO:0000256" key="3">
    <source>
        <dbReference type="ARBA" id="ARBA00022691"/>
    </source>
</evidence>
<evidence type="ECO:0000313" key="5">
    <source>
        <dbReference type="Proteomes" id="UP000523196"/>
    </source>
</evidence>
<organism evidence="4 5">
    <name type="scientific">Marilutibacter spongiae</name>
    <dbReference type="NCBI Taxonomy" id="2025720"/>
    <lineage>
        <taxon>Bacteria</taxon>
        <taxon>Pseudomonadati</taxon>
        <taxon>Pseudomonadota</taxon>
        <taxon>Gammaproteobacteria</taxon>
        <taxon>Lysobacterales</taxon>
        <taxon>Lysobacteraceae</taxon>
        <taxon>Marilutibacter</taxon>
    </lineage>
</organism>
<protein>
    <submittedName>
        <fullName evidence="4">Class I SAM-dependent methyltransferase</fullName>
    </submittedName>
</protein>
<dbReference type="PANTHER" id="PTHR43464:SF19">
    <property type="entry name" value="UBIQUINONE BIOSYNTHESIS O-METHYLTRANSFERASE, MITOCHONDRIAL"/>
    <property type="match status" value="1"/>
</dbReference>
<dbReference type="EMBL" id="JACHTF010000001">
    <property type="protein sequence ID" value="MBB1059131.1"/>
    <property type="molecule type" value="Genomic_DNA"/>
</dbReference>
<name>A0A7W3Y4S4_9GAMM</name>
<gene>
    <name evidence="4" type="ORF">H4F98_00925</name>
</gene>
<keyword evidence="1 4" id="KW-0489">Methyltransferase</keyword>
<keyword evidence="2 4" id="KW-0808">Transferase</keyword>
<proteinExistence type="predicted"/>
<accession>A0A7W3Y4S4</accession>
<keyword evidence="5" id="KW-1185">Reference proteome</keyword>
<dbReference type="PANTHER" id="PTHR43464">
    <property type="entry name" value="METHYLTRANSFERASE"/>
    <property type="match status" value="1"/>
</dbReference>
<dbReference type="InterPro" id="IPR029063">
    <property type="entry name" value="SAM-dependent_MTases_sf"/>
</dbReference>
<keyword evidence="3" id="KW-0949">S-adenosyl-L-methionine</keyword>
<evidence type="ECO:0000256" key="2">
    <source>
        <dbReference type="ARBA" id="ARBA00022679"/>
    </source>
</evidence>
<comment type="caution">
    <text evidence="4">The sequence shown here is derived from an EMBL/GenBank/DDBJ whole genome shotgun (WGS) entry which is preliminary data.</text>
</comment>
<dbReference type="AlphaFoldDB" id="A0A7W3Y4S4"/>
<dbReference type="SUPFAM" id="SSF53335">
    <property type="entry name" value="S-adenosyl-L-methionine-dependent methyltransferases"/>
    <property type="match status" value="1"/>
</dbReference>
<reference evidence="4 5" key="1">
    <citation type="submission" date="2020-08" db="EMBL/GenBank/DDBJ databases">
        <authorList>
            <person name="Xu S."/>
            <person name="Li A."/>
        </authorList>
    </citation>
    <scope>NUCLEOTIDE SEQUENCE [LARGE SCALE GENOMIC DNA]</scope>
    <source>
        <strain evidence="4 5">119BY6-57</strain>
    </source>
</reference>
<dbReference type="GO" id="GO:0032259">
    <property type="term" value="P:methylation"/>
    <property type="evidence" value="ECO:0007669"/>
    <property type="project" value="UniProtKB-KW"/>
</dbReference>
<evidence type="ECO:0000256" key="1">
    <source>
        <dbReference type="ARBA" id="ARBA00022603"/>
    </source>
</evidence>
<evidence type="ECO:0000313" key="4">
    <source>
        <dbReference type="EMBL" id="MBB1059131.1"/>
    </source>
</evidence>
<dbReference type="RefSeq" id="WP_182684785.1">
    <property type="nucleotide sequence ID" value="NZ_JACHTF010000001.1"/>
</dbReference>
<dbReference type="Pfam" id="PF13489">
    <property type="entry name" value="Methyltransf_23"/>
    <property type="match status" value="1"/>
</dbReference>
<dbReference type="GO" id="GO:0008168">
    <property type="term" value="F:methyltransferase activity"/>
    <property type="evidence" value="ECO:0007669"/>
    <property type="project" value="UniProtKB-KW"/>
</dbReference>
<sequence length="338" mass="36275">MTVRSEAPGAPKGLEFVEACPVCGGGQLEERYRELVDLEEGVPGSWSMSACRRCGSLLLNPRLDAAHISSAYTSYYTHASPEYENRLLSADDALSSVARSYLQGRFASPGAKGRSATARLFGLAWPLRQQADYFMRHLPPVAGSLLDVGCGGGGFLVRARAFGWDVQGVEPDPVAAAVASEVSGATVVPSLDALDGRLFDRVTLSHVVEHAHEPMALIEDCVRRLRPGGTLWLATPNIHGIGHRVFGRHWQALETPRHLAMPSAPALAQLLERAGLVDVRFVRRGRGAGKRIRASATRTGARRWTVLAPLLACVVDVLASLAPRAAEELVVVGRKPGP</sequence>
<dbReference type="Gene3D" id="3.40.50.150">
    <property type="entry name" value="Vaccinia Virus protein VP39"/>
    <property type="match status" value="1"/>
</dbReference>
<dbReference type="Proteomes" id="UP000523196">
    <property type="component" value="Unassembled WGS sequence"/>
</dbReference>
<dbReference type="CDD" id="cd02440">
    <property type="entry name" value="AdoMet_MTases"/>
    <property type="match status" value="1"/>
</dbReference>